<accession>A0A1C4WQ36</accession>
<sequence length="402" mass="42962">MRETRSATHRRYRLLARAYPPGPRRAELLDTMLLAAEEAGRRRPAVREILDVLRHAPRARLGRPGSRAVVPVAVVVALLSGFVTASLAARLVGETDRPLPTATDMAGIAALVTPGVLAPTLERHDRVFVNGNGEAQFSQVRYQADHVTPIPDLRSYDADVADRLTAVGWRLGPTSFAGHTDLRTAETLTAAKDGWVLTFANNHQSLNPTDGGWFEVSVRRAEPASLPAAFAAGGLLGTAIGWLLAGWASRRSEHHPAASGVLALLAVVAGGSAVFMVIHVVRDYLAVLKWGFATHEGPIWSWLVLGDEGQLLLAPTMLAAVVAIVILALCRPHRAGPSSRPSPVPRVSKPIVLATFGLVAISTVACTGFSRELVVIAVLMAIAWAGHLGRTRKNRRDCTNNG</sequence>
<feature type="transmembrane region" description="Helical" evidence="1">
    <location>
        <begin position="351"/>
        <end position="367"/>
    </location>
</feature>
<dbReference type="Proteomes" id="UP000199375">
    <property type="component" value="Unassembled WGS sequence"/>
</dbReference>
<organism evidence="2 3">
    <name type="scientific">Micromonospora haikouensis</name>
    <dbReference type="NCBI Taxonomy" id="686309"/>
    <lineage>
        <taxon>Bacteria</taxon>
        <taxon>Bacillati</taxon>
        <taxon>Actinomycetota</taxon>
        <taxon>Actinomycetes</taxon>
        <taxon>Micromonosporales</taxon>
        <taxon>Micromonosporaceae</taxon>
        <taxon>Micromonospora</taxon>
    </lineage>
</organism>
<feature type="transmembrane region" description="Helical" evidence="1">
    <location>
        <begin position="311"/>
        <end position="330"/>
    </location>
</feature>
<evidence type="ECO:0000313" key="2">
    <source>
        <dbReference type="EMBL" id="SCE98302.1"/>
    </source>
</evidence>
<name>A0A1C4WQ36_9ACTN</name>
<dbReference type="EMBL" id="FMCW01000017">
    <property type="protein sequence ID" value="SCE98302.1"/>
    <property type="molecule type" value="Genomic_DNA"/>
</dbReference>
<protein>
    <submittedName>
        <fullName evidence="2">Uncharacterized protein</fullName>
    </submittedName>
</protein>
<dbReference type="RefSeq" id="WP_141722246.1">
    <property type="nucleotide sequence ID" value="NZ_FMCW01000017.1"/>
</dbReference>
<keyword evidence="1" id="KW-0472">Membrane</keyword>
<keyword evidence="1" id="KW-1133">Transmembrane helix</keyword>
<feature type="transmembrane region" description="Helical" evidence="1">
    <location>
        <begin position="224"/>
        <end position="245"/>
    </location>
</feature>
<feature type="transmembrane region" description="Helical" evidence="1">
    <location>
        <begin position="68"/>
        <end position="89"/>
    </location>
</feature>
<feature type="transmembrane region" description="Helical" evidence="1">
    <location>
        <begin position="373"/>
        <end position="389"/>
    </location>
</feature>
<feature type="transmembrane region" description="Helical" evidence="1">
    <location>
        <begin position="257"/>
        <end position="281"/>
    </location>
</feature>
<gene>
    <name evidence="2" type="ORF">GA0070558_11760</name>
</gene>
<evidence type="ECO:0000256" key="1">
    <source>
        <dbReference type="SAM" id="Phobius"/>
    </source>
</evidence>
<keyword evidence="1" id="KW-0812">Transmembrane</keyword>
<reference evidence="2 3" key="1">
    <citation type="submission" date="2016-06" db="EMBL/GenBank/DDBJ databases">
        <authorList>
            <person name="Kjaerup R.B."/>
            <person name="Dalgaard T.S."/>
            <person name="Juul-Madsen H.R."/>
        </authorList>
    </citation>
    <scope>NUCLEOTIDE SEQUENCE [LARGE SCALE GENOMIC DNA]</scope>
    <source>
        <strain evidence="2 3">DSM 45626</strain>
    </source>
</reference>
<evidence type="ECO:0000313" key="3">
    <source>
        <dbReference type="Proteomes" id="UP000199375"/>
    </source>
</evidence>
<dbReference type="AlphaFoldDB" id="A0A1C4WQ36"/>
<proteinExistence type="predicted"/>